<gene>
    <name evidence="2" type="ORF">EVAR_10469_1</name>
</gene>
<sequence>MGPTRVGVPVTSGAERIPSRDPPQGKSRAVNTLACCLAAQVGFSPTLPTRMAARDRHFLPPPRREREKKAYFKLNRKTANSIADSVMLSSGGLF</sequence>
<accession>A0A4C1TJY0</accession>
<name>A0A4C1TJY0_EUMVA</name>
<dbReference type="Proteomes" id="UP000299102">
    <property type="component" value="Unassembled WGS sequence"/>
</dbReference>
<dbReference type="AlphaFoldDB" id="A0A4C1TJY0"/>
<dbReference type="EMBL" id="BGZK01000060">
    <property type="protein sequence ID" value="GBP13900.1"/>
    <property type="molecule type" value="Genomic_DNA"/>
</dbReference>
<feature type="region of interest" description="Disordered" evidence="1">
    <location>
        <begin position="1"/>
        <end position="27"/>
    </location>
</feature>
<keyword evidence="3" id="KW-1185">Reference proteome</keyword>
<evidence type="ECO:0000313" key="2">
    <source>
        <dbReference type="EMBL" id="GBP13900.1"/>
    </source>
</evidence>
<evidence type="ECO:0000256" key="1">
    <source>
        <dbReference type="SAM" id="MobiDB-lite"/>
    </source>
</evidence>
<organism evidence="2 3">
    <name type="scientific">Eumeta variegata</name>
    <name type="common">Bagworm moth</name>
    <name type="synonym">Eumeta japonica</name>
    <dbReference type="NCBI Taxonomy" id="151549"/>
    <lineage>
        <taxon>Eukaryota</taxon>
        <taxon>Metazoa</taxon>
        <taxon>Ecdysozoa</taxon>
        <taxon>Arthropoda</taxon>
        <taxon>Hexapoda</taxon>
        <taxon>Insecta</taxon>
        <taxon>Pterygota</taxon>
        <taxon>Neoptera</taxon>
        <taxon>Endopterygota</taxon>
        <taxon>Lepidoptera</taxon>
        <taxon>Glossata</taxon>
        <taxon>Ditrysia</taxon>
        <taxon>Tineoidea</taxon>
        <taxon>Psychidae</taxon>
        <taxon>Oiketicinae</taxon>
        <taxon>Eumeta</taxon>
    </lineage>
</organism>
<proteinExistence type="predicted"/>
<reference evidence="2 3" key="1">
    <citation type="journal article" date="2019" name="Commun. Biol.">
        <title>The bagworm genome reveals a unique fibroin gene that provides high tensile strength.</title>
        <authorList>
            <person name="Kono N."/>
            <person name="Nakamura H."/>
            <person name="Ohtoshi R."/>
            <person name="Tomita M."/>
            <person name="Numata K."/>
            <person name="Arakawa K."/>
        </authorList>
    </citation>
    <scope>NUCLEOTIDE SEQUENCE [LARGE SCALE GENOMIC DNA]</scope>
</reference>
<comment type="caution">
    <text evidence="2">The sequence shown here is derived from an EMBL/GenBank/DDBJ whole genome shotgun (WGS) entry which is preliminary data.</text>
</comment>
<protein>
    <submittedName>
        <fullName evidence="2">Uncharacterized protein</fullName>
    </submittedName>
</protein>
<evidence type="ECO:0000313" key="3">
    <source>
        <dbReference type="Proteomes" id="UP000299102"/>
    </source>
</evidence>